<feature type="domain" description="DUF2179" evidence="7">
    <location>
        <begin position="226"/>
        <end position="280"/>
    </location>
</feature>
<evidence type="ECO:0000313" key="8">
    <source>
        <dbReference type="EMBL" id="AXL21815.1"/>
    </source>
</evidence>
<evidence type="ECO:0000256" key="6">
    <source>
        <dbReference type="SAM" id="Phobius"/>
    </source>
</evidence>
<feature type="transmembrane region" description="Helical" evidence="6">
    <location>
        <begin position="82"/>
        <end position="106"/>
    </location>
</feature>
<dbReference type="Pfam" id="PF02588">
    <property type="entry name" value="YitT_membrane"/>
    <property type="match status" value="1"/>
</dbReference>
<comment type="subcellular location">
    <subcellularLocation>
        <location evidence="1">Cell membrane</location>
        <topology evidence="1">Multi-pass membrane protein</topology>
    </subcellularLocation>
</comment>
<feature type="transmembrane region" description="Helical" evidence="6">
    <location>
        <begin position="47"/>
        <end position="70"/>
    </location>
</feature>
<evidence type="ECO:0000259" key="7">
    <source>
        <dbReference type="Pfam" id="PF10035"/>
    </source>
</evidence>
<evidence type="ECO:0000313" key="9">
    <source>
        <dbReference type="Proteomes" id="UP000254337"/>
    </source>
</evidence>
<dbReference type="InterPro" id="IPR019264">
    <property type="entry name" value="DUF2179"/>
</dbReference>
<dbReference type="OrthoDB" id="9779786at2"/>
<dbReference type="InterPro" id="IPR051461">
    <property type="entry name" value="UPF0750_membrane"/>
</dbReference>
<evidence type="ECO:0000256" key="3">
    <source>
        <dbReference type="ARBA" id="ARBA00022692"/>
    </source>
</evidence>
<keyword evidence="3 6" id="KW-0812">Transmembrane</keyword>
<dbReference type="Proteomes" id="UP000254337">
    <property type="component" value="Chromosome"/>
</dbReference>
<dbReference type="PIRSF" id="PIRSF006483">
    <property type="entry name" value="Membrane_protein_YitT"/>
    <property type="match status" value="1"/>
</dbReference>
<dbReference type="CDD" id="cd16380">
    <property type="entry name" value="YitT_C"/>
    <property type="match status" value="1"/>
</dbReference>
<protein>
    <submittedName>
        <fullName evidence="8">YitT family protein</fullName>
    </submittedName>
</protein>
<keyword evidence="4 6" id="KW-1133">Transmembrane helix</keyword>
<dbReference type="GO" id="GO:0005886">
    <property type="term" value="C:plasma membrane"/>
    <property type="evidence" value="ECO:0007669"/>
    <property type="project" value="UniProtKB-SubCell"/>
</dbReference>
<feature type="transmembrane region" description="Helical" evidence="6">
    <location>
        <begin position="151"/>
        <end position="174"/>
    </location>
</feature>
<dbReference type="RefSeq" id="WP_087476839.1">
    <property type="nucleotide sequence ID" value="NZ_CALYAU010000011.1"/>
</dbReference>
<evidence type="ECO:0000256" key="4">
    <source>
        <dbReference type="ARBA" id="ARBA00022989"/>
    </source>
</evidence>
<keyword evidence="2" id="KW-1003">Cell membrane</keyword>
<feature type="transmembrane region" description="Helical" evidence="6">
    <location>
        <begin position="12"/>
        <end position="35"/>
    </location>
</feature>
<dbReference type="PANTHER" id="PTHR33545">
    <property type="entry name" value="UPF0750 MEMBRANE PROTEIN YITT-RELATED"/>
    <property type="match status" value="1"/>
</dbReference>
<keyword evidence="9" id="KW-1185">Reference proteome</keyword>
<evidence type="ECO:0000256" key="1">
    <source>
        <dbReference type="ARBA" id="ARBA00004651"/>
    </source>
</evidence>
<proteinExistence type="predicted"/>
<dbReference type="InterPro" id="IPR003740">
    <property type="entry name" value="YitT"/>
</dbReference>
<dbReference type="KEGG" id="meg:DKB62_09695"/>
<feature type="transmembrane region" description="Helical" evidence="6">
    <location>
        <begin position="112"/>
        <end position="131"/>
    </location>
</feature>
<dbReference type="AlphaFoldDB" id="A0A346B122"/>
<evidence type="ECO:0000256" key="5">
    <source>
        <dbReference type="ARBA" id="ARBA00023136"/>
    </source>
</evidence>
<dbReference type="PROSITE" id="PS51257">
    <property type="entry name" value="PROKAR_LIPOPROTEIN"/>
    <property type="match status" value="1"/>
</dbReference>
<dbReference type="InterPro" id="IPR015867">
    <property type="entry name" value="N-reg_PII/ATP_PRibTrfase_C"/>
</dbReference>
<organism evidence="8 9">
    <name type="scientific">Megasphaera stantonii</name>
    <dbReference type="NCBI Taxonomy" id="2144175"/>
    <lineage>
        <taxon>Bacteria</taxon>
        <taxon>Bacillati</taxon>
        <taxon>Bacillota</taxon>
        <taxon>Negativicutes</taxon>
        <taxon>Veillonellales</taxon>
        <taxon>Veillonellaceae</taxon>
        <taxon>Megasphaera</taxon>
    </lineage>
</organism>
<dbReference type="Pfam" id="PF10035">
    <property type="entry name" value="DUF2179"/>
    <property type="match status" value="1"/>
</dbReference>
<name>A0A346B122_9FIRM</name>
<dbReference type="EMBL" id="CP029462">
    <property type="protein sequence ID" value="AXL21815.1"/>
    <property type="molecule type" value="Genomic_DNA"/>
</dbReference>
<sequence length="311" mass="33742">MKTTQDTSLKQLAIPYIASFIGCLIVTVGMNAFFIPHHLLSSGIGGVAIMFYFAVGLPVGVGIFALNIPIMIACYKFMGRQYTILSIVGTAIFSVLADATAFLSTWDIVKDPMISSITGGLVSGLGFGILYKYNGNSGGLDVVGAIVKKYYSLEMGNVVMVINSLILVAAAYMFSLEMAVLTFVSTYITAFITNKVVIGLKQRKSVFIISNHAEEIANLLMRYIGHGATYLYGQGAYTMQDKRIIYAVIKLTEIAKIKELVNKIDPGAFMIISDASEVVGRGFTGPSVKYHDSPGDALKMPRTKKNMPPEY</sequence>
<dbReference type="PANTHER" id="PTHR33545:SF5">
    <property type="entry name" value="UPF0750 MEMBRANE PROTEIN YITT"/>
    <property type="match status" value="1"/>
</dbReference>
<keyword evidence="5 6" id="KW-0472">Membrane</keyword>
<evidence type="ECO:0000256" key="2">
    <source>
        <dbReference type="ARBA" id="ARBA00022475"/>
    </source>
</evidence>
<reference evidence="8 9" key="1">
    <citation type="submission" date="2018-05" db="EMBL/GenBank/DDBJ databases">
        <title>Complete genome sequence of Megasphaera sp. AJH120T, isolated from the ceca of a chicken.</title>
        <authorList>
            <person name="Maki J."/>
            <person name="Looft T."/>
        </authorList>
    </citation>
    <scope>NUCLEOTIDE SEQUENCE [LARGE SCALE GENOMIC DNA]</scope>
    <source>
        <strain evidence="8 9">AJH120</strain>
    </source>
</reference>
<accession>A0A346B122</accession>
<dbReference type="Gene3D" id="3.30.70.120">
    <property type="match status" value="1"/>
</dbReference>
<feature type="transmembrane region" description="Helical" evidence="6">
    <location>
        <begin position="180"/>
        <end position="200"/>
    </location>
</feature>
<gene>
    <name evidence="8" type="ORF">DKB62_09695</name>
</gene>